<dbReference type="PANTHER" id="PTHR36930">
    <property type="entry name" value="METAL-SULFUR CLUSTER BIOSYNTHESIS PROTEINS YUAD-RELATED"/>
    <property type="match status" value="1"/>
</dbReference>
<organism evidence="2 3">
    <name type="scientific">Muricoccus roseus</name>
    <dbReference type="NCBI Taxonomy" id="198092"/>
    <lineage>
        <taxon>Bacteria</taxon>
        <taxon>Pseudomonadati</taxon>
        <taxon>Pseudomonadota</taxon>
        <taxon>Alphaproteobacteria</taxon>
        <taxon>Acetobacterales</taxon>
        <taxon>Roseomonadaceae</taxon>
        <taxon>Muricoccus</taxon>
    </lineage>
</organism>
<dbReference type="Proteomes" id="UP000184387">
    <property type="component" value="Unassembled WGS sequence"/>
</dbReference>
<dbReference type="STRING" id="198092.SAMN02745194_01008"/>
<dbReference type="PANTHER" id="PTHR36930:SF1">
    <property type="entry name" value="MOSC DOMAIN-CONTAINING PROTEIN"/>
    <property type="match status" value="1"/>
</dbReference>
<sequence>MTRDDGRSHAPAPGSMLARLIDGPVAPGRVAWIGLRPARRAPVEAVASAMAEPGQGLAGDRYASNRNGARQVTLVAVEHLRAVAGYLSLENVAPERLRRNIVVSGLNLAALKQRRFRIGEAVLEYSGECHPCSRMEEELGAGGYNATRGHGGITARVLEGGLIRLDDPVLRLLDGED</sequence>
<name>A0A1M6DMM8_9PROT</name>
<dbReference type="PROSITE" id="PS51340">
    <property type="entry name" value="MOSC"/>
    <property type="match status" value="1"/>
</dbReference>
<dbReference type="RefSeq" id="WP_086061908.1">
    <property type="nucleotide sequence ID" value="NZ_FQZF01000004.1"/>
</dbReference>
<dbReference type="GO" id="GO:0003824">
    <property type="term" value="F:catalytic activity"/>
    <property type="evidence" value="ECO:0007669"/>
    <property type="project" value="InterPro"/>
</dbReference>
<dbReference type="EMBL" id="FQZF01000004">
    <property type="protein sequence ID" value="SHI74452.1"/>
    <property type="molecule type" value="Genomic_DNA"/>
</dbReference>
<gene>
    <name evidence="2" type="ORF">SAMN02745194_01008</name>
</gene>
<feature type="domain" description="MOSC" evidence="1">
    <location>
        <begin position="44"/>
        <end position="172"/>
    </location>
</feature>
<dbReference type="GO" id="GO:0030170">
    <property type="term" value="F:pyridoxal phosphate binding"/>
    <property type="evidence" value="ECO:0007669"/>
    <property type="project" value="InterPro"/>
</dbReference>
<evidence type="ECO:0000259" key="1">
    <source>
        <dbReference type="PROSITE" id="PS51340"/>
    </source>
</evidence>
<dbReference type="GO" id="GO:0030151">
    <property type="term" value="F:molybdenum ion binding"/>
    <property type="evidence" value="ECO:0007669"/>
    <property type="project" value="InterPro"/>
</dbReference>
<accession>A0A1M6DMM8</accession>
<reference evidence="2 3" key="1">
    <citation type="submission" date="2016-11" db="EMBL/GenBank/DDBJ databases">
        <authorList>
            <person name="Jaros S."/>
            <person name="Januszkiewicz K."/>
            <person name="Wedrychowicz H."/>
        </authorList>
    </citation>
    <scope>NUCLEOTIDE SEQUENCE [LARGE SCALE GENOMIC DNA]</scope>
    <source>
        <strain evidence="2 3">DSM 14916</strain>
    </source>
</reference>
<dbReference type="AlphaFoldDB" id="A0A1M6DMM8"/>
<evidence type="ECO:0000313" key="2">
    <source>
        <dbReference type="EMBL" id="SHI74452.1"/>
    </source>
</evidence>
<dbReference type="Gene3D" id="2.40.33.20">
    <property type="entry name" value="PK beta-barrel domain-like"/>
    <property type="match status" value="1"/>
</dbReference>
<evidence type="ECO:0000313" key="3">
    <source>
        <dbReference type="Proteomes" id="UP000184387"/>
    </source>
</evidence>
<dbReference type="SUPFAM" id="SSF50800">
    <property type="entry name" value="PK beta-barrel domain-like"/>
    <property type="match status" value="1"/>
</dbReference>
<dbReference type="InterPro" id="IPR005302">
    <property type="entry name" value="MoCF_Sase_C"/>
</dbReference>
<proteinExistence type="predicted"/>
<dbReference type="InterPro" id="IPR011037">
    <property type="entry name" value="Pyrv_Knase-like_insert_dom_sf"/>
</dbReference>
<protein>
    <submittedName>
        <fullName evidence="2">MOSC domain-containing protein</fullName>
    </submittedName>
</protein>
<dbReference type="InterPro" id="IPR052716">
    <property type="entry name" value="MOSC_domain"/>
</dbReference>
<dbReference type="Pfam" id="PF03473">
    <property type="entry name" value="MOSC"/>
    <property type="match status" value="1"/>
</dbReference>
<keyword evidence="3" id="KW-1185">Reference proteome</keyword>
<dbReference type="OrthoDB" id="1550913at2"/>